<dbReference type="InterPro" id="IPR050742">
    <property type="entry name" value="Helicase_Restrict-Modif_Enz"/>
</dbReference>
<name>A0A6C0LXD6_9ZZZZ</name>
<dbReference type="GO" id="GO:0005524">
    <property type="term" value="F:ATP binding"/>
    <property type="evidence" value="ECO:0007669"/>
    <property type="project" value="InterPro"/>
</dbReference>
<dbReference type="SMART" id="SM00490">
    <property type="entry name" value="HELICc"/>
    <property type="match status" value="1"/>
</dbReference>
<dbReference type="EMBL" id="MN740609">
    <property type="protein sequence ID" value="QHU35516.1"/>
    <property type="molecule type" value="Genomic_DNA"/>
</dbReference>
<reference evidence="3" key="1">
    <citation type="journal article" date="2020" name="Nature">
        <title>Giant virus diversity and host interactions through global metagenomics.</title>
        <authorList>
            <person name="Schulz F."/>
            <person name="Roux S."/>
            <person name="Paez-Espino D."/>
            <person name="Jungbluth S."/>
            <person name="Walsh D.A."/>
            <person name="Denef V.J."/>
            <person name="McMahon K.D."/>
            <person name="Konstantinidis K.T."/>
            <person name="Eloe-Fadrosh E.A."/>
            <person name="Kyrpides N.C."/>
            <person name="Woyke T."/>
        </authorList>
    </citation>
    <scope>NUCLEOTIDE SEQUENCE</scope>
    <source>
        <strain evidence="3">GVMAG-S-1029409-49</strain>
    </source>
</reference>
<dbReference type="PANTHER" id="PTHR47396:SF1">
    <property type="entry name" value="ATP-DEPENDENT HELICASE IRC3-RELATED"/>
    <property type="match status" value="1"/>
</dbReference>
<dbReference type="PROSITE" id="PS51194">
    <property type="entry name" value="HELICASE_CTER"/>
    <property type="match status" value="1"/>
</dbReference>
<feature type="domain" description="Helicase C-terminal" evidence="2">
    <location>
        <begin position="376"/>
        <end position="543"/>
    </location>
</feature>
<dbReference type="GO" id="GO:0005829">
    <property type="term" value="C:cytosol"/>
    <property type="evidence" value="ECO:0007669"/>
    <property type="project" value="TreeGrafter"/>
</dbReference>
<dbReference type="Pfam" id="PF00271">
    <property type="entry name" value="Helicase_C"/>
    <property type="match status" value="1"/>
</dbReference>
<evidence type="ECO:0000259" key="2">
    <source>
        <dbReference type="PROSITE" id="PS51194"/>
    </source>
</evidence>
<evidence type="ECO:0000313" key="3">
    <source>
        <dbReference type="EMBL" id="QHU35516.1"/>
    </source>
</evidence>
<dbReference type="AlphaFoldDB" id="A0A6C0LXD6"/>
<dbReference type="SMART" id="SM00487">
    <property type="entry name" value="DEXDc"/>
    <property type="match status" value="1"/>
</dbReference>
<organism evidence="3">
    <name type="scientific">viral metagenome</name>
    <dbReference type="NCBI Taxonomy" id="1070528"/>
    <lineage>
        <taxon>unclassified sequences</taxon>
        <taxon>metagenomes</taxon>
        <taxon>organismal metagenomes</taxon>
    </lineage>
</organism>
<dbReference type="Gene3D" id="3.40.50.300">
    <property type="entry name" value="P-loop containing nucleotide triphosphate hydrolases"/>
    <property type="match status" value="2"/>
</dbReference>
<dbReference type="PROSITE" id="PS51192">
    <property type="entry name" value="HELICASE_ATP_BIND_1"/>
    <property type="match status" value="1"/>
</dbReference>
<protein>
    <recommendedName>
        <fullName evidence="4">Type III restriction enzyme</fullName>
    </recommendedName>
</protein>
<dbReference type="SUPFAM" id="SSF52540">
    <property type="entry name" value="P-loop containing nucleoside triphosphate hydrolases"/>
    <property type="match status" value="1"/>
</dbReference>
<dbReference type="InterPro" id="IPR006935">
    <property type="entry name" value="Helicase/UvrB_N"/>
</dbReference>
<proteinExistence type="predicted"/>
<sequence length="798" mass="91210">MELPSDVITKSLRKARFVLANRSYDELFAETVPMYERAMRFEIVTCAYANAVRWGDLPPWYIETSGAPETDCGIDGAGNYVVVQSKMRTGDGNVSWDEVAKFLALSGECGFFNHRRELWCSEDATVTKRLRHVYDLKRFGATEYEELCERLRSIPDDSFCDDSRELRPYQMEALRALRPKGETRLLLACGTGKTLLMVHLVRDLIKDAHSIAQEEFRVCIVVPSIVLMDQIGEIMTNDLPVNVVVCLVGTGHNDRIDMNANVYVAVVDSLSLIMDIEYDLMLVDEAHHYKHTTTDDSGDSDSDSDSAILVDDVSDVVNYVMSRSRRTVSMSATLSHADYTYDLRTAINDGWLTDYHIHTPIFLTDGAENVDTSSAYADYVARNVKSNTYTRVLAYSNRLDAAKRFADSLEERGVKCGYFDGTTPIKHRKRIIGDLTRGTIQVLSTVNTIGEGMDIPSADCVVFVEPRRSHVSIIQCVGRVVRLGSDKPLTHVVLPVTVYNTTTSLDVAECEVAKFLRMLAKYDTEISRSAKRGSIGSRLTIERCDTETIDERSVEYMFENVYDSIGQFVSGIDRIAQGIETLRKWCVANKRRPKQIANPKTPDEVEERRFAKWMDYTRSRSRLTDDHKKALCEIEHLGWKEYCEEVRTTFTIEDNIAAISKWCSKNKRRPKQIANPKTPGEVGEKRFAQWMKDTRRRSKLTDDHKKALCKIEHLGWKEYCEDVRTIEDNIAAISKWCSNNKRRPKQIANPKTPGEVGEKRFAQWMCYTRRRSRLTDDHKKALCEIEHLGWKEYCDRIK</sequence>
<evidence type="ECO:0008006" key="4">
    <source>
        <dbReference type="Google" id="ProtNLM"/>
    </source>
</evidence>
<dbReference type="InterPro" id="IPR027417">
    <property type="entry name" value="P-loop_NTPase"/>
</dbReference>
<dbReference type="GO" id="GO:0016787">
    <property type="term" value="F:hydrolase activity"/>
    <property type="evidence" value="ECO:0007669"/>
    <property type="project" value="InterPro"/>
</dbReference>
<dbReference type="PANTHER" id="PTHR47396">
    <property type="entry name" value="TYPE I RESTRICTION ENZYME ECOKI R PROTEIN"/>
    <property type="match status" value="1"/>
</dbReference>
<dbReference type="InterPro" id="IPR001650">
    <property type="entry name" value="Helicase_C-like"/>
</dbReference>
<dbReference type="CDD" id="cd18785">
    <property type="entry name" value="SF2_C"/>
    <property type="match status" value="1"/>
</dbReference>
<accession>A0A6C0LXD6</accession>
<dbReference type="GO" id="GO:0003677">
    <property type="term" value="F:DNA binding"/>
    <property type="evidence" value="ECO:0007669"/>
    <property type="project" value="InterPro"/>
</dbReference>
<dbReference type="Pfam" id="PF04851">
    <property type="entry name" value="ResIII"/>
    <property type="match status" value="1"/>
</dbReference>
<evidence type="ECO:0000259" key="1">
    <source>
        <dbReference type="PROSITE" id="PS51192"/>
    </source>
</evidence>
<feature type="domain" description="Helicase ATP-binding" evidence="1">
    <location>
        <begin position="174"/>
        <end position="352"/>
    </location>
</feature>
<dbReference type="InterPro" id="IPR014001">
    <property type="entry name" value="Helicase_ATP-bd"/>
</dbReference>